<accession>A0ABQ2XRP5</accession>
<feature type="domain" description="HTH lacI-type" evidence="4">
    <location>
        <begin position="8"/>
        <end position="64"/>
    </location>
</feature>
<name>A0ABQ2XRP5_9ACTN</name>
<dbReference type="InterPro" id="IPR046335">
    <property type="entry name" value="LacI/GalR-like_sensor"/>
</dbReference>
<keyword evidence="2" id="KW-0238">DNA-binding</keyword>
<dbReference type="Pfam" id="PF00356">
    <property type="entry name" value="LacI"/>
    <property type="match status" value="1"/>
</dbReference>
<evidence type="ECO:0000313" key="6">
    <source>
        <dbReference type="Proteomes" id="UP000617743"/>
    </source>
</evidence>
<evidence type="ECO:0000259" key="4">
    <source>
        <dbReference type="PROSITE" id="PS50932"/>
    </source>
</evidence>
<dbReference type="CDD" id="cd06267">
    <property type="entry name" value="PBP1_LacI_sugar_binding-like"/>
    <property type="match status" value="1"/>
</dbReference>
<keyword evidence="1" id="KW-0805">Transcription regulation</keyword>
<evidence type="ECO:0000256" key="3">
    <source>
        <dbReference type="ARBA" id="ARBA00023163"/>
    </source>
</evidence>
<evidence type="ECO:0000256" key="1">
    <source>
        <dbReference type="ARBA" id="ARBA00023015"/>
    </source>
</evidence>
<dbReference type="SUPFAM" id="SSF47413">
    <property type="entry name" value="lambda repressor-like DNA-binding domains"/>
    <property type="match status" value="1"/>
</dbReference>
<dbReference type="PROSITE" id="PS50932">
    <property type="entry name" value="HTH_LACI_2"/>
    <property type="match status" value="1"/>
</dbReference>
<evidence type="ECO:0000313" key="5">
    <source>
        <dbReference type="EMBL" id="GGX30955.1"/>
    </source>
</evidence>
<keyword evidence="6" id="KW-1185">Reference proteome</keyword>
<sequence>MRQVAKRVTSADVAQEAGVSRTTVSFVLNNRPGHAIPEETRQRVLEAARRLRYRPHASARALAAGHSDIVLLALPDMPIGAGISRFSEELATALAERGLTLVAHFAGADDQSLQDVCAAVDASAVVGLGAFEPATVQALHSAGVKVVIPSDGNAPSMRHVGRLQAEHLIERGHRHLGYAMPTHPSHLPMARHRLQGATDVCAAASLEPPVVIDVELEIAAAEQAVRQWTSRSVTGVCSFNDETALAVLAGAREAGVAVPRDLAVVGADDIPTAALSLPALTTVSFDLREAGRQRAEAVASALAGRAPTSDAAPVGPELIVRASG</sequence>
<dbReference type="RefSeq" id="WP_267975129.1">
    <property type="nucleotide sequence ID" value="NZ_BMWC01000016.1"/>
</dbReference>
<reference evidence="6" key="1">
    <citation type="journal article" date="2019" name="Int. J. Syst. Evol. Microbiol.">
        <title>The Global Catalogue of Microorganisms (GCM) 10K type strain sequencing project: providing services to taxonomists for standard genome sequencing and annotation.</title>
        <authorList>
            <consortium name="The Broad Institute Genomics Platform"/>
            <consortium name="The Broad Institute Genome Sequencing Center for Infectious Disease"/>
            <person name="Wu L."/>
            <person name="Ma J."/>
        </authorList>
    </citation>
    <scope>NUCLEOTIDE SEQUENCE [LARGE SCALE GENOMIC DNA]</scope>
    <source>
        <strain evidence="6">JCM 4866</strain>
    </source>
</reference>
<comment type="caution">
    <text evidence="5">The sequence shown here is derived from an EMBL/GenBank/DDBJ whole genome shotgun (WGS) entry which is preliminary data.</text>
</comment>
<keyword evidence="3" id="KW-0804">Transcription</keyword>
<dbReference type="InterPro" id="IPR028082">
    <property type="entry name" value="Peripla_BP_I"/>
</dbReference>
<dbReference type="SMART" id="SM00354">
    <property type="entry name" value="HTH_LACI"/>
    <property type="match status" value="1"/>
</dbReference>
<proteinExistence type="predicted"/>
<dbReference type="InterPro" id="IPR000843">
    <property type="entry name" value="HTH_LacI"/>
</dbReference>
<dbReference type="PANTHER" id="PTHR30146">
    <property type="entry name" value="LACI-RELATED TRANSCRIPTIONAL REPRESSOR"/>
    <property type="match status" value="1"/>
</dbReference>
<dbReference type="EMBL" id="BMWC01000016">
    <property type="protein sequence ID" value="GGX30955.1"/>
    <property type="molecule type" value="Genomic_DNA"/>
</dbReference>
<dbReference type="Gene3D" id="3.40.50.2300">
    <property type="match status" value="1"/>
</dbReference>
<dbReference type="Proteomes" id="UP000617743">
    <property type="component" value="Unassembled WGS sequence"/>
</dbReference>
<organism evidence="5 6">
    <name type="scientific">Streptomyces lomondensis</name>
    <dbReference type="NCBI Taxonomy" id="68229"/>
    <lineage>
        <taxon>Bacteria</taxon>
        <taxon>Bacillati</taxon>
        <taxon>Actinomycetota</taxon>
        <taxon>Actinomycetes</taxon>
        <taxon>Kitasatosporales</taxon>
        <taxon>Streptomycetaceae</taxon>
        <taxon>Streptomyces</taxon>
    </lineage>
</organism>
<dbReference type="InterPro" id="IPR010982">
    <property type="entry name" value="Lambda_DNA-bd_dom_sf"/>
</dbReference>
<evidence type="ECO:0000256" key="2">
    <source>
        <dbReference type="ARBA" id="ARBA00023125"/>
    </source>
</evidence>
<dbReference type="Pfam" id="PF13377">
    <property type="entry name" value="Peripla_BP_3"/>
    <property type="match status" value="1"/>
</dbReference>
<dbReference type="Gene3D" id="1.10.260.40">
    <property type="entry name" value="lambda repressor-like DNA-binding domains"/>
    <property type="match status" value="1"/>
</dbReference>
<gene>
    <name evidence="5" type="ORF">GCM10010383_71620</name>
</gene>
<dbReference type="SUPFAM" id="SSF53822">
    <property type="entry name" value="Periplasmic binding protein-like I"/>
    <property type="match status" value="1"/>
</dbReference>
<protein>
    <submittedName>
        <fullName evidence="5">LacI family transcriptional regulator</fullName>
    </submittedName>
</protein>
<dbReference type="PANTHER" id="PTHR30146:SF153">
    <property type="entry name" value="LACTOSE OPERON REPRESSOR"/>
    <property type="match status" value="1"/>
</dbReference>
<dbReference type="CDD" id="cd01392">
    <property type="entry name" value="HTH_LacI"/>
    <property type="match status" value="1"/>
</dbReference>